<accession>A0A4Z0BG36</accession>
<organism evidence="8 9">
    <name type="scientific">Ramlibacter humi</name>
    <dbReference type="NCBI Taxonomy" id="2530451"/>
    <lineage>
        <taxon>Bacteria</taxon>
        <taxon>Pseudomonadati</taxon>
        <taxon>Pseudomonadota</taxon>
        <taxon>Betaproteobacteria</taxon>
        <taxon>Burkholderiales</taxon>
        <taxon>Comamonadaceae</taxon>
        <taxon>Ramlibacter</taxon>
    </lineage>
</organism>
<proteinExistence type="inferred from homology"/>
<dbReference type="GO" id="GO:0005886">
    <property type="term" value="C:plasma membrane"/>
    <property type="evidence" value="ECO:0007669"/>
    <property type="project" value="UniProtKB-SubCell"/>
</dbReference>
<evidence type="ECO:0000313" key="8">
    <source>
        <dbReference type="EMBL" id="TFY97094.1"/>
    </source>
</evidence>
<evidence type="ECO:0000256" key="5">
    <source>
        <dbReference type="ARBA" id="ARBA00022989"/>
    </source>
</evidence>
<evidence type="ECO:0000313" key="9">
    <source>
        <dbReference type="Proteomes" id="UP000297839"/>
    </source>
</evidence>
<evidence type="ECO:0000256" key="7">
    <source>
        <dbReference type="SAM" id="Phobius"/>
    </source>
</evidence>
<feature type="transmembrane region" description="Helical" evidence="7">
    <location>
        <begin position="68"/>
        <end position="86"/>
    </location>
</feature>
<evidence type="ECO:0000256" key="3">
    <source>
        <dbReference type="ARBA" id="ARBA00022475"/>
    </source>
</evidence>
<comment type="similarity">
    <text evidence="2">Belongs to the FliR/MopE/SpaR family.</text>
</comment>
<dbReference type="EMBL" id="SMLK01000009">
    <property type="protein sequence ID" value="TFY97094.1"/>
    <property type="molecule type" value="Genomic_DNA"/>
</dbReference>
<feature type="transmembrane region" description="Helical" evidence="7">
    <location>
        <begin position="241"/>
        <end position="261"/>
    </location>
</feature>
<dbReference type="PRINTS" id="PR00953">
    <property type="entry name" value="TYPE3IMRPROT"/>
</dbReference>
<feature type="transmembrane region" description="Helical" evidence="7">
    <location>
        <begin position="38"/>
        <end position="61"/>
    </location>
</feature>
<evidence type="ECO:0000256" key="1">
    <source>
        <dbReference type="ARBA" id="ARBA00004651"/>
    </source>
</evidence>
<dbReference type="InterPro" id="IPR002010">
    <property type="entry name" value="T3SS_IM_R"/>
</dbReference>
<feature type="transmembrane region" description="Helical" evidence="7">
    <location>
        <begin position="106"/>
        <end position="130"/>
    </location>
</feature>
<comment type="caution">
    <text evidence="8">The sequence shown here is derived from an EMBL/GenBank/DDBJ whole genome shotgun (WGS) entry which is preliminary data.</text>
</comment>
<keyword evidence="9" id="KW-1185">Reference proteome</keyword>
<evidence type="ECO:0000256" key="6">
    <source>
        <dbReference type="ARBA" id="ARBA00023136"/>
    </source>
</evidence>
<reference evidence="8 9" key="1">
    <citation type="submission" date="2019-03" db="EMBL/GenBank/DDBJ databases">
        <title>Ramlibacter sp. 18x22-1, whole genome shotgun sequence.</title>
        <authorList>
            <person name="Zhang X."/>
            <person name="Feng G."/>
            <person name="Zhu H."/>
        </authorList>
    </citation>
    <scope>NUCLEOTIDE SEQUENCE [LARGE SCALE GENOMIC DNA]</scope>
    <source>
        <strain evidence="8 9">18x22-1</strain>
    </source>
</reference>
<comment type="subcellular location">
    <subcellularLocation>
        <location evidence="1">Cell membrane</location>
        <topology evidence="1">Multi-pass membrane protein</topology>
    </subcellularLocation>
</comment>
<protein>
    <submittedName>
        <fullName evidence="8">Type III secretion protein</fullName>
    </submittedName>
</protein>
<keyword evidence="4 7" id="KW-0812">Transmembrane</keyword>
<dbReference type="PANTHER" id="PTHR30065:SF1">
    <property type="entry name" value="SURFACE PRESENTATION OF ANTIGENS PROTEIN SPAR"/>
    <property type="match status" value="1"/>
</dbReference>
<gene>
    <name evidence="8" type="ORF">EZ216_19740</name>
</gene>
<dbReference type="Pfam" id="PF01311">
    <property type="entry name" value="Bac_export_1"/>
    <property type="match status" value="1"/>
</dbReference>
<dbReference type="OrthoDB" id="8808595at2"/>
<dbReference type="PANTHER" id="PTHR30065">
    <property type="entry name" value="FLAGELLAR BIOSYNTHETIC PROTEIN FLIR"/>
    <property type="match status" value="1"/>
</dbReference>
<sequence length="292" mass="30172">MDAAHAVPVRCAAVDEHPGDVPVGGSVNDFVLAPGAPWVATVLLLSARLAALFLMTPLLYAVPVPGTVRALFVVGLAAAISLPFAAAPVSLPHSLGDLLAGFLSELALGATMGLGILMAFAGFDFAGRLLDVQVGFGIAQVFDPVTRRQVPVISSVFSSLALLVFFLVDGHHALLRGVALSLDRFPVGQPWSVAGSAEPIVRQAAGLFTLGFALAAPVVLSLLLLEFALGVVSRNLPQVNMLALGIPVKIVAGLLALSVWAGGMGGVMLRVYADIYRTWAGLFEAAPARGPR</sequence>
<evidence type="ECO:0000256" key="2">
    <source>
        <dbReference type="ARBA" id="ARBA00009772"/>
    </source>
</evidence>
<feature type="transmembrane region" description="Helical" evidence="7">
    <location>
        <begin position="205"/>
        <end position="229"/>
    </location>
</feature>
<dbReference type="Proteomes" id="UP000297839">
    <property type="component" value="Unassembled WGS sequence"/>
</dbReference>
<evidence type="ECO:0000256" key="4">
    <source>
        <dbReference type="ARBA" id="ARBA00022692"/>
    </source>
</evidence>
<keyword evidence="5 7" id="KW-1133">Transmembrane helix</keyword>
<name>A0A4Z0BG36_9BURK</name>
<dbReference type="AlphaFoldDB" id="A0A4Z0BG36"/>
<keyword evidence="6 7" id="KW-0472">Membrane</keyword>
<keyword evidence="3" id="KW-1003">Cell membrane</keyword>
<dbReference type="GO" id="GO:0006605">
    <property type="term" value="P:protein targeting"/>
    <property type="evidence" value="ECO:0007669"/>
    <property type="project" value="InterPro"/>
</dbReference>
<feature type="transmembrane region" description="Helical" evidence="7">
    <location>
        <begin position="150"/>
        <end position="168"/>
    </location>
</feature>